<reference evidence="1 2" key="1">
    <citation type="submission" date="2015-10" db="EMBL/GenBank/DDBJ databases">
        <title>Transcriptomic analysis of a linuron degrading triple-species bacterial consortium.</title>
        <authorList>
            <person name="Albers P."/>
        </authorList>
    </citation>
    <scope>NUCLEOTIDE SEQUENCE [LARGE SCALE GENOMIC DNA]</scope>
    <source>
        <strain evidence="1 2">WDL6</strain>
    </source>
</reference>
<protein>
    <submittedName>
        <fullName evidence="1">Uncharacterized protein</fullName>
    </submittedName>
</protein>
<keyword evidence="2" id="KW-1185">Reference proteome</keyword>
<gene>
    <name evidence="1" type="ORF">APY04_0183</name>
</gene>
<evidence type="ECO:0000313" key="1">
    <source>
        <dbReference type="EMBL" id="KWT72389.1"/>
    </source>
</evidence>
<comment type="caution">
    <text evidence="1">The sequence shown here is derived from an EMBL/GenBank/DDBJ whole genome shotgun (WGS) entry which is preliminary data.</text>
</comment>
<sequence>MHLAGEAGYALEKFHNTELAAMLIYRESGYEISPRRFYEPADVAMADMKRLAEAEAVTP</sequence>
<dbReference type="STRING" id="121290.APY04_0183"/>
<organism evidence="1 2">
    <name type="scientific">Hyphomicrobium sulfonivorans</name>
    <dbReference type="NCBI Taxonomy" id="121290"/>
    <lineage>
        <taxon>Bacteria</taxon>
        <taxon>Pseudomonadati</taxon>
        <taxon>Pseudomonadota</taxon>
        <taxon>Alphaproteobacteria</taxon>
        <taxon>Hyphomicrobiales</taxon>
        <taxon>Hyphomicrobiaceae</taxon>
        <taxon>Hyphomicrobium</taxon>
    </lineage>
</organism>
<name>A0A120CYE0_HYPSL</name>
<dbReference type="PATRIC" id="fig|121290.4.peg.1563"/>
<accession>A0A120CYE0</accession>
<evidence type="ECO:0000313" key="2">
    <source>
        <dbReference type="Proteomes" id="UP000059074"/>
    </source>
</evidence>
<dbReference type="Proteomes" id="UP000059074">
    <property type="component" value="Unassembled WGS sequence"/>
</dbReference>
<dbReference type="EMBL" id="LMTR01000012">
    <property type="protein sequence ID" value="KWT72389.1"/>
    <property type="molecule type" value="Genomic_DNA"/>
</dbReference>
<proteinExistence type="predicted"/>
<dbReference type="AlphaFoldDB" id="A0A120CYE0"/>